<organism evidence="2 3">
    <name type="scientific">Eumeta variegata</name>
    <name type="common">Bagworm moth</name>
    <name type="synonym">Eumeta japonica</name>
    <dbReference type="NCBI Taxonomy" id="151549"/>
    <lineage>
        <taxon>Eukaryota</taxon>
        <taxon>Metazoa</taxon>
        <taxon>Ecdysozoa</taxon>
        <taxon>Arthropoda</taxon>
        <taxon>Hexapoda</taxon>
        <taxon>Insecta</taxon>
        <taxon>Pterygota</taxon>
        <taxon>Neoptera</taxon>
        <taxon>Endopterygota</taxon>
        <taxon>Lepidoptera</taxon>
        <taxon>Glossata</taxon>
        <taxon>Ditrysia</taxon>
        <taxon>Tineoidea</taxon>
        <taxon>Psychidae</taxon>
        <taxon>Oiketicinae</taxon>
        <taxon>Eumeta</taxon>
    </lineage>
</organism>
<dbReference type="Proteomes" id="UP000299102">
    <property type="component" value="Unassembled WGS sequence"/>
</dbReference>
<evidence type="ECO:0000313" key="2">
    <source>
        <dbReference type="EMBL" id="GBP04587.1"/>
    </source>
</evidence>
<evidence type="ECO:0000313" key="3">
    <source>
        <dbReference type="Proteomes" id="UP000299102"/>
    </source>
</evidence>
<dbReference type="AlphaFoldDB" id="A0A4C1STE1"/>
<feature type="compositionally biased region" description="Basic and acidic residues" evidence="1">
    <location>
        <begin position="13"/>
        <end position="24"/>
    </location>
</feature>
<feature type="region of interest" description="Disordered" evidence="1">
    <location>
        <begin position="1"/>
        <end position="30"/>
    </location>
</feature>
<accession>A0A4C1STE1</accession>
<protein>
    <submittedName>
        <fullName evidence="2">Uncharacterized protein</fullName>
    </submittedName>
</protein>
<sequence length="100" mass="11561">MEELKHMRTMKHGPGEKPQSKDIGWKYGSGMEDSERTMECEGMLKERREGNGCDRLSWHGCKRGNGSKKLLIWNQEGRNGRNEWNGRMEGWSGMCKQEGN</sequence>
<comment type="caution">
    <text evidence="2">The sequence shown here is derived from an EMBL/GenBank/DDBJ whole genome shotgun (WGS) entry which is preliminary data.</text>
</comment>
<name>A0A4C1STE1_EUMVA</name>
<gene>
    <name evidence="2" type="ORF">EVAR_3934_1</name>
</gene>
<proteinExistence type="predicted"/>
<evidence type="ECO:0000256" key="1">
    <source>
        <dbReference type="SAM" id="MobiDB-lite"/>
    </source>
</evidence>
<reference evidence="2 3" key="1">
    <citation type="journal article" date="2019" name="Commun. Biol.">
        <title>The bagworm genome reveals a unique fibroin gene that provides high tensile strength.</title>
        <authorList>
            <person name="Kono N."/>
            <person name="Nakamura H."/>
            <person name="Ohtoshi R."/>
            <person name="Tomita M."/>
            <person name="Numata K."/>
            <person name="Arakawa K."/>
        </authorList>
    </citation>
    <scope>NUCLEOTIDE SEQUENCE [LARGE SCALE GENOMIC DNA]</scope>
</reference>
<dbReference type="EMBL" id="BGZK01000014">
    <property type="protein sequence ID" value="GBP04587.1"/>
    <property type="molecule type" value="Genomic_DNA"/>
</dbReference>
<keyword evidence="3" id="KW-1185">Reference proteome</keyword>